<organism evidence="13 14">
    <name type="scientific">Apophysomyces ossiformis</name>
    <dbReference type="NCBI Taxonomy" id="679940"/>
    <lineage>
        <taxon>Eukaryota</taxon>
        <taxon>Fungi</taxon>
        <taxon>Fungi incertae sedis</taxon>
        <taxon>Mucoromycota</taxon>
        <taxon>Mucoromycotina</taxon>
        <taxon>Mucoromycetes</taxon>
        <taxon>Mucorales</taxon>
        <taxon>Mucorineae</taxon>
        <taxon>Mucoraceae</taxon>
        <taxon>Apophysomyces</taxon>
    </lineage>
</organism>
<name>A0A8H7ESL5_9FUNG</name>
<comment type="catalytic activity">
    <reaction evidence="6">
        <text>guanosine(18) in tRNA + S-adenosyl-L-methionine = 2'-O-methylguanosine(18) in tRNA + S-adenosyl-L-homocysteine + H(+)</text>
        <dbReference type="Rhea" id="RHEA:20077"/>
        <dbReference type="Rhea" id="RHEA-COMP:10190"/>
        <dbReference type="Rhea" id="RHEA-COMP:10192"/>
        <dbReference type="ChEBI" id="CHEBI:15378"/>
        <dbReference type="ChEBI" id="CHEBI:57856"/>
        <dbReference type="ChEBI" id="CHEBI:59789"/>
        <dbReference type="ChEBI" id="CHEBI:74269"/>
        <dbReference type="ChEBI" id="CHEBI:74445"/>
        <dbReference type="EC" id="2.1.1.34"/>
    </reaction>
    <physiologicalReaction direction="left-to-right" evidence="6">
        <dbReference type="Rhea" id="RHEA:20078"/>
    </physiologicalReaction>
</comment>
<dbReference type="PANTHER" id="PTHR12029:SF11">
    <property type="entry name" value="METHYLTRANSFERASE TARBP1-RELATED"/>
    <property type="match status" value="1"/>
</dbReference>
<dbReference type="EMBL" id="JABAYA010000035">
    <property type="protein sequence ID" value="KAF7728535.1"/>
    <property type="molecule type" value="Genomic_DNA"/>
</dbReference>
<dbReference type="FunFam" id="3.40.1280.10:FF:000010">
    <property type="entry name" value="probable methyltransferase TARBP1"/>
    <property type="match status" value="1"/>
</dbReference>
<dbReference type="SUPFAM" id="SSF75217">
    <property type="entry name" value="alpha/beta knot"/>
    <property type="match status" value="1"/>
</dbReference>
<keyword evidence="5" id="KW-0007">Acetylation</keyword>
<feature type="domain" description="TARBP1" evidence="12">
    <location>
        <begin position="410"/>
        <end position="486"/>
    </location>
</feature>
<evidence type="ECO:0000259" key="12">
    <source>
        <dbReference type="Pfam" id="PF25050"/>
    </source>
</evidence>
<evidence type="ECO:0000259" key="11">
    <source>
        <dbReference type="Pfam" id="PF00588"/>
    </source>
</evidence>
<dbReference type="Gene3D" id="3.40.1280.10">
    <property type="match status" value="1"/>
</dbReference>
<proteinExistence type="predicted"/>
<accession>A0A8H7ESL5</accession>
<dbReference type="Pfam" id="PF00588">
    <property type="entry name" value="SpoU_methylase"/>
    <property type="match status" value="1"/>
</dbReference>
<comment type="function">
    <text evidence="7">S-adenosyl-L-methionine-dependent 2'-O-ribose methyltransferase that catalyzes the formation of 2'-O-methylguanosine at position 18 (Gm18) in a subset of tRNA. Selectively mediates Gm18 methylation of tRNAGln-TTG/CTG and tRNASer-TGA/GCT. Gm18 modification can enhance the stability of modified tRNAs.</text>
</comment>
<dbReference type="PANTHER" id="PTHR12029">
    <property type="entry name" value="RNA METHYLTRANSFERASE"/>
    <property type="match status" value="1"/>
</dbReference>
<evidence type="ECO:0000256" key="6">
    <source>
        <dbReference type="ARBA" id="ARBA00093266"/>
    </source>
</evidence>
<keyword evidence="2" id="KW-0808">Transferase</keyword>
<protein>
    <recommendedName>
        <fullName evidence="9">tRNA (guanosine(18)-2'-O)-methyltransferase TARBP1</fullName>
        <ecNumber evidence="8">2.1.1.34</ecNumber>
    </recommendedName>
    <alternativeName>
        <fullName evidence="10">TAR RNA-binding protein 1</fullName>
    </alternativeName>
</protein>
<keyword evidence="14" id="KW-1185">Reference proteome</keyword>
<evidence type="ECO:0000313" key="13">
    <source>
        <dbReference type="EMBL" id="KAF7728535.1"/>
    </source>
</evidence>
<evidence type="ECO:0000256" key="9">
    <source>
        <dbReference type="ARBA" id="ARBA00093636"/>
    </source>
</evidence>
<keyword evidence="3" id="KW-0949">S-adenosyl-L-methionine</keyword>
<dbReference type="InterPro" id="IPR045330">
    <property type="entry name" value="TRM3/TARBP1"/>
</dbReference>
<dbReference type="Pfam" id="PF25050">
    <property type="entry name" value="TARBP1"/>
    <property type="match status" value="1"/>
</dbReference>
<reference evidence="13" key="1">
    <citation type="submission" date="2020-01" db="EMBL/GenBank/DDBJ databases">
        <title>Genome Sequencing of Three Apophysomyces-Like Fungal Strains Confirms a Novel Fungal Genus in the Mucoromycota with divergent Burkholderia-like Endosymbiotic Bacteria.</title>
        <authorList>
            <person name="Stajich J.E."/>
            <person name="Macias A.M."/>
            <person name="Carter-House D."/>
            <person name="Lovett B."/>
            <person name="Kasson L.R."/>
            <person name="Berry K."/>
            <person name="Grigoriev I."/>
            <person name="Chang Y."/>
            <person name="Spatafora J."/>
            <person name="Kasson M.T."/>
        </authorList>
    </citation>
    <scope>NUCLEOTIDE SEQUENCE</scope>
    <source>
        <strain evidence="13">NRRL A-21654</strain>
    </source>
</reference>
<dbReference type="Proteomes" id="UP000605846">
    <property type="component" value="Unassembled WGS sequence"/>
</dbReference>
<dbReference type="InterPro" id="IPR029026">
    <property type="entry name" value="tRNA_m1G_MTases_N"/>
</dbReference>
<keyword evidence="4" id="KW-0694">RNA-binding</keyword>
<evidence type="ECO:0000256" key="2">
    <source>
        <dbReference type="ARBA" id="ARBA00022679"/>
    </source>
</evidence>
<feature type="domain" description="tRNA/rRNA methyltransferase SpoU type" evidence="11">
    <location>
        <begin position="1506"/>
        <end position="1648"/>
    </location>
</feature>
<gene>
    <name evidence="13" type="primary">TARBP1</name>
    <name evidence="13" type="ORF">EC973_005939</name>
</gene>
<evidence type="ECO:0000313" key="14">
    <source>
        <dbReference type="Proteomes" id="UP000605846"/>
    </source>
</evidence>
<sequence length="1678" mass="193283">MDFASVPLQALLAQNAHPEQLLSFIQQLDRHYRETAEDEKDRFGTLQILLPTLKAYLARLQDRVEEENCLDTYLRPLMLLSFSQDAIVSTESVHLLGQAVAQFMIRSLLGLEGKLKKEQQLEDTFDETVAQPHPDRLFGRSSLMILLSPLVMVMEIEPDFVDLQPIQFIMQTKSSDCDAEWEALKSEAHSLGRKVESAKSRFLIQHDDEADDSASLFSSNTFNTATTSSEKSVTGLLDLECCLDVLCRFVRSMYDRDKLDFVIDDVSTQSRESLFRWMDMIMAIAIAMLPCTDGGIRSKLTNELIPTLFRWQQQDLRVELGDNVFLKKRTAWCQMLWKRTLQIFGLPATNLLRSECYGLIAKCFDFYFGLNQQYNDRATPIVHLDLRFEEDFFKILQSGLRSHDGLARKYGSYIMKRIIDLTVKYPDTVNPNTEWTTYFCWSKEKSQGYQDLWDDWFLLYDTMHESVVHLIEPVLPRFELLLSENSPLDASWWILLFYRGFQNETASVKKAIFEYIFSIQNPACLNMLGVQSDFIFGTLFKDLDVTGLYSVPTQGTLVSPFGEHLKSFVVHLVQAFEQRQDKIKFLRQLIHHLTHVVGSYVFILYLMESLTEVEPVSAWGTDELKSLRYLVDRHRNFYYGNQKSKMYLRKLSIMILVKLLDMPTLSFSDVAKTVSSLVTDYPILSNSLEYSTVQNWLEKQVSNDGSLQDILDQLKERTEAFILESMSEDVPVTVLRNQANVLARLTIFVVADKQGVPQPTRITYLFSSLLERLQESHSNISLFNRRLILLNAVLDMFTACFVDNQDASSLIGMSDQLSLSILKRIESQYLNADDDNATDDDLIELLLSTTRRIMQGRAEFDPDTRKQLIRDYHSKCLQLLKARSTSLVPNKELSKPNHVRLLGIIYNAAAKYSVSNLSIDSSVTSLLCNLQIRRTPEALRSKTWGDVMSTFIRYKWETMESIILYVLNENANSDLSNMFDAAEVYEVAVDQLDSANELCGEAIISCLGQIMAFPWGKTAEMVQTFIDYAKELLKENIHQSKTYPRLMRAVIQAIFQPELLSNPDLNKDDGPLKKLFDMVLEIGELKPYVMAQCAQCLHAYWSTFTEEANSSMLQYPQQVVKLLVFGPLRDREDQKIEASVMRKLQIPSIVEETQGTVEGVFNQNDYLVRVLMNDILLRLNMDDQQHVQFAETVLTELLNVSQNDTLYEYIYTSTIEHRQKLRTWCSILLLLDFVQESNVDKFIQLIFDVMRKETVISVRCYMEWAMIRLILTFPSRLHLLYEKLDIVESKPHFVISLITVTLTLGDKLPDELAREYFNNIFKRLGPWLATNHFSIRLYGYCSWMRNWASCKRRGLNPDLEQNQYLCSFVSFFEHYPDCVKVFEKIKTNFYMTEFDPIADYNIEFIFRQMMSAFDVIDNEKIASRAFMRVNRNPVARCPFVNTERRSIYTSADPAELISITDQETNAVAGSGEASYQKKITPWEMMLETDVDLTKSLVQKKRRRNDIIVIASLVDRLPNLAGLCRTCEIFNASQLAVYSLKVKDDPAFTNISVSSEKWIPMIEVPEPEVGNFMQAKKEEGYVLCGLEQTTNSATLGEYEFPEKCVLLLGKERQGIPAQLLQMLDQTIEIPQYGITRSLNVHVSGAICIYEYTKQMQWRQQMPLSHTPSLHSPSSIAQSL</sequence>
<evidence type="ECO:0000256" key="5">
    <source>
        <dbReference type="ARBA" id="ARBA00022990"/>
    </source>
</evidence>
<keyword evidence="1" id="KW-0489">Methyltransferase</keyword>
<dbReference type="InterPro" id="IPR044748">
    <property type="entry name" value="Trm3/TARBP1_C"/>
</dbReference>
<dbReference type="GO" id="GO:0030488">
    <property type="term" value="P:tRNA methylation"/>
    <property type="evidence" value="ECO:0007669"/>
    <property type="project" value="InterPro"/>
</dbReference>
<evidence type="ECO:0000256" key="1">
    <source>
        <dbReference type="ARBA" id="ARBA00022603"/>
    </source>
</evidence>
<dbReference type="InterPro" id="IPR029028">
    <property type="entry name" value="Alpha/beta_knot_MTases"/>
</dbReference>
<comment type="caution">
    <text evidence="13">The sequence shown here is derived from an EMBL/GenBank/DDBJ whole genome shotgun (WGS) entry which is preliminary data.</text>
</comment>
<dbReference type="InterPro" id="IPR001537">
    <property type="entry name" value="SpoU_MeTrfase"/>
</dbReference>
<evidence type="ECO:0000256" key="10">
    <source>
        <dbReference type="ARBA" id="ARBA00093656"/>
    </source>
</evidence>
<dbReference type="GO" id="GO:0003723">
    <property type="term" value="F:RNA binding"/>
    <property type="evidence" value="ECO:0007669"/>
    <property type="project" value="UniProtKB-KW"/>
</dbReference>
<evidence type="ECO:0000256" key="4">
    <source>
        <dbReference type="ARBA" id="ARBA00022884"/>
    </source>
</evidence>
<evidence type="ECO:0000256" key="8">
    <source>
        <dbReference type="ARBA" id="ARBA00093594"/>
    </source>
</evidence>
<dbReference type="OrthoDB" id="241340at2759"/>
<evidence type="ECO:0000256" key="7">
    <source>
        <dbReference type="ARBA" id="ARBA00093361"/>
    </source>
</evidence>
<dbReference type="EC" id="2.1.1.34" evidence="8"/>
<dbReference type="InterPro" id="IPR056921">
    <property type="entry name" value="TARBP1_dom"/>
</dbReference>
<dbReference type="CDD" id="cd18091">
    <property type="entry name" value="SpoU-like_TRM3-like"/>
    <property type="match status" value="1"/>
</dbReference>
<dbReference type="GO" id="GO:0141100">
    <property type="term" value="F:tRNA (guanine(18)-2'-O)-methyltransferase activity"/>
    <property type="evidence" value="ECO:0007669"/>
    <property type="project" value="UniProtKB-EC"/>
</dbReference>
<evidence type="ECO:0000256" key="3">
    <source>
        <dbReference type="ARBA" id="ARBA00022691"/>
    </source>
</evidence>